<evidence type="ECO:0000256" key="12">
    <source>
        <dbReference type="ARBA" id="ARBA00022882"/>
    </source>
</evidence>
<evidence type="ECO:0000256" key="7">
    <source>
        <dbReference type="ARBA" id="ARBA00022692"/>
    </source>
</evidence>
<dbReference type="GO" id="GO:0005267">
    <property type="term" value="F:potassium channel activity"/>
    <property type="evidence" value="ECO:0007669"/>
    <property type="project" value="UniProtKB-KW"/>
</dbReference>
<name>D3X740_CHICK</name>
<accession>D3X740</accession>
<dbReference type="PROSITE" id="PS51201">
    <property type="entry name" value="RCK_N"/>
    <property type="match status" value="2"/>
</dbReference>
<feature type="domain" description="RCK N-terminal" evidence="30">
    <location>
        <begin position="366"/>
        <end position="508"/>
    </location>
</feature>
<evidence type="ECO:0000256" key="27">
    <source>
        <dbReference type="ARBA" id="ARBA00034430"/>
    </source>
</evidence>
<dbReference type="VEuPathDB" id="HostDB:geneid_374065"/>
<dbReference type="GO" id="GO:0034702">
    <property type="term" value="C:monoatomic ion channel complex"/>
    <property type="evidence" value="ECO:0007669"/>
    <property type="project" value="UniProtKB-KW"/>
</dbReference>
<evidence type="ECO:0000256" key="1">
    <source>
        <dbReference type="ARBA" id="ARBA00004651"/>
    </source>
</evidence>
<proteinExistence type="evidence at transcript level"/>
<evidence type="ECO:0000256" key="18">
    <source>
        <dbReference type="ARBA" id="ARBA00029579"/>
    </source>
</evidence>
<feature type="transmembrane region" description="Helical" evidence="29">
    <location>
        <begin position="296"/>
        <end position="314"/>
    </location>
</feature>
<evidence type="ECO:0000256" key="6">
    <source>
        <dbReference type="ARBA" id="ARBA00022538"/>
    </source>
</evidence>
<keyword evidence="14 29" id="KW-1133">Transmembrane helix</keyword>
<evidence type="ECO:0000256" key="21">
    <source>
        <dbReference type="ARBA" id="ARBA00030326"/>
    </source>
</evidence>
<evidence type="ECO:0000256" key="13">
    <source>
        <dbReference type="ARBA" id="ARBA00022958"/>
    </source>
</evidence>
<keyword evidence="4" id="KW-0813">Transport</keyword>
<keyword evidence="12" id="KW-0851">Voltage-gated channel</keyword>
<organism evidence="31">
    <name type="scientific">Gallus gallus</name>
    <name type="common">Chicken</name>
    <dbReference type="NCBI Taxonomy" id="9031"/>
    <lineage>
        <taxon>Eukaryota</taxon>
        <taxon>Metazoa</taxon>
        <taxon>Chordata</taxon>
        <taxon>Craniata</taxon>
        <taxon>Vertebrata</taxon>
        <taxon>Euteleostomi</taxon>
        <taxon>Archelosauria</taxon>
        <taxon>Archosauria</taxon>
        <taxon>Dinosauria</taxon>
        <taxon>Saurischia</taxon>
        <taxon>Theropoda</taxon>
        <taxon>Coelurosauria</taxon>
        <taxon>Aves</taxon>
        <taxon>Neognathae</taxon>
        <taxon>Galloanserae</taxon>
        <taxon>Galliformes</taxon>
        <taxon>Phasianidae</taxon>
        <taxon>Phasianinae</taxon>
        <taxon>Gallus</taxon>
    </lineage>
</organism>
<evidence type="ECO:0000256" key="2">
    <source>
        <dbReference type="ARBA" id="ARBA00008648"/>
    </source>
</evidence>
<feature type="compositionally biased region" description="Basic and acidic residues" evidence="28">
    <location>
        <begin position="1125"/>
        <end position="1134"/>
    </location>
</feature>
<keyword evidence="8" id="KW-0479">Metal-binding</keyword>
<keyword evidence="9" id="KW-0631">Potassium channel</keyword>
<feature type="region of interest" description="Disordered" evidence="28">
    <location>
        <begin position="664"/>
        <end position="692"/>
    </location>
</feature>
<feature type="region of interest" description="Disordered" evidence="28">
    <location>
        <begin position="1091"/>
        <end position="1158"/>
    </location>
</feature>
<comment type="similarity">
    <text evidence="2">Belongs to the potassium channel family. Calcium-activated (TC 1.A.1.3) subfamily. KCa1.1/KCNMA1 sub-subfamily.</text>
</comment>
<evidence type="ECO:0000256" key="29">
    <source>
        <dbReference type="SAM" id="Phobius"/>
    </source>
</evidence>
<dbReference type="FunFam" id="1.10.287.70:FF:000015">
    <property type="entry name" value="Calcium-activated potassium channel subunit alpha-1 isoform X7"/>
    <property type="match status" value="1"/>
</dbReference>
<evidence type="ECO:0000256" key="28">
    <source>
        <dbReference type="SAM" id="MobiDB-lite"/>
    </source>
</evidence>
<dbReference type="PRINTS" id="PR00169">
    <property type="entry name" value="KCHANNEL"/>
</dbReference>
<keyword evidence="5" id="KW-1003">Cell membrane</keyword>
<evidence type="ECO:0000256" key="24">
    <source>
        <dbReference type="ARBA" id="ARBA00031597"/>
    </source>
</evidence>
<dbReference type="GO" id="GO:0005886">
    <property type="term" value="C:plasma membrane"/>
    <property type="evidence" value="ECO:0007669"/>
    <property type="project" value="UniProtKB-SubCell"/>
</dbReference>
<evidence type="ECO:0000256" key="23">
    <source>
        <dbReference type="ARBA" id="ARBA00030652"/>
    </source>
</evidence>
<feature type="transmembrane region" description="Helical" evidence="29">
    <location>
        <begin position="44"/>
        <end position="66"/>
    </location>
</feature>
<dbReference type="Gene3D" id="1.10.287.70">
    <property type="match status" value="1"/>
</dbReference>
<evidence type="ECO:0000256" key="9">
    <source>
        <dbReference type="ARBA" id="ARBA00022826"/>
    </source>
</evidence>
<dbReference type="GO" id="GO:0046872">
    <property type="term" value="F:metal ion binding"/>
    <property type="evidence" value="ECO:0007669"/>
    <property type="project" value="UniProtKB-KW"/>
</dbReference>
<feature type="transmembrane region" description="Helical" evidence="29">
    <location>
        <begin position="176"/>
        <end position="194"/>
    </location>
</feature>
<comment type="catalytic activity">
    <reaction evidence="27">
        <text>K(+)(in) = K(+)(out)</text>
        <dbReference type="Rhea" id="RHEA:29463"/>
        <dbReference type="ChEBI" id="CHEBI:29103"/>
    </reaction>
</comment>
<keyword evidence="10" id="KW-0106">Calcium</keyword>
<comment type="subcellular location">
    <subcellularLocation>
        <location evidence="1">Cell membrane</location>
        <topology evidence="1">Multi-pass membrane protein</topology>
    </subcellularLocation>
</comment>
<keyword evidence="13" id="KW-0630">Potassium</keyword>
<dbReference type="InterPro" id="IPR047871">
    <property type="entry name" value="K_chnl_Slo-like"/>
</dbReference>
<dbReference type="PRINTS" id="PR01449">
    <property type="entry name" value="BKCHANNELA"/>
</dbReference>
<evidence type="ECO:0000256" key="22">
    <source>
        <dbReference type="ARBA" id="ARBA00030518"/>
    </source>
</evidence>
<feature type="transmembrane region" description="Helical" evidence="29">
    <location>
        <begin position="326"/>
        <end position="344"/>
    </location>
</feature>
<dbReference type="Pfam" id="PF21014">
    <property type="entry name" value="Slowpoke_C"/>
    <property type="match status" value="1"/>
</dbReference>
<dbReference type="InterPro" id="IPR003148">
    <property type="entry name" value="RCK_N"/>
</dbReference>
<evidence type="ECO:0000256" key="10">
    <source>
        <dbReference type="ARBA" id="ARBA00022837"/>
    </source>
</evidence>
<dbReference type="Pfam" id="PF03493">
    <property type="entry name" value="BK_channel_a"/>
    <property type="match status" value="1"/>
</dbReference>
<feature type="transmembrane region" description="Helical" evidence="29">
    <location>
        <begin position="259"/>
        <end position="280"/>
    </location>
</feature>
<evidence type="ECO:0000256" key="8">
    <source>
        <dbReference type="ARBA" id="ARBA00022723"/>
    </source>
</evidence>
<sequence length="1193" mass="134385">MSNNINANNLNTDSSSSPVNVPKMDALIIPVTMEVPCDSRGQRMWWAFLASSMVTFFGGLFIILLWRTLKYLWTVCCHCGVKNKEAQKINGGGDTQADGACKPTDEKEENVAAEVGWMTSVKDWAGVMISAQTLTGRVLVVLVFALSIGALVIYFIDSSNPIESCQNFYKDFTLQIDMAFNVFFLLYFGLRFIAANDKLWFWLEVNSVVDFFTVPPVFVSVYLNRSWLGLRFLRALRLIQFSEILQFLNILKTSNSIKLVNLCSIFISTWLTAAGFIHLVENSGDPWENFQNNQQLTYWECVYLLMVTMSTVGYGDVYAKTTLGRLFMVFFILGGLAMFARYVPEIAALILNRKKYGGTFNSTRGRKHIVVCGHITLESVSNFLKDFLHKDRDDVNVEIVFLHNISPNLELEALFKRHFTQVEFYQGSVLNPHDLARVKIESADACLILANKYCADPDAEDASNIMRVISIKNYHPKIRIITQMLQYHNKAHLLNIPSWNWKEGDDAICLAELKLGFIAQSCLAPGLSTMLANLFSMRSFIKIEEDTWQKYYLEGVANEMYTEYLSSAFVGLSFPAVCELVFAKLKLLMIAIEYKSEKRESRSRKRILINPGNHVKIQEGTLGFFIASDAKEVKRAFFYCKACHDDITDPKRIKKCGCKRLEDEQPSTLSPKKKQRNGGMRNSPNSSPKLMRHDPLLIPGNEQIDNMDANVKKYDSTGMFHWCPAKDIEKVILTRSEAAMTVLSGHVVVCIFGDVKSALIGLRNLVMPLRASNFHYHELKHIVFVGSLEYLRREWETLHNFPKVSILPGTPLSRADLRAVNINLCDMCVILSANQNNIDDASLQDKECILASLNIKSMQFDDSIGVLQANSQGFTPPGMDRSSPDNSPVHGLLRQPSITTGANIPIITELVNDSNVQFLDQDDDDDPDTELYLTQPFACGTAFAVSVLDSLMSATYFNDNILTLIRTLVTGGATPELEALIAEENALRGGYSTPQTLANRDRCRVAQLALYDGPFADLGDGGCYGDLFCKALKTYNMLCFGIYRLRDAHLSTPSQCTKRYVITNPPYEFELVPTDLIFCLMQFDHNAGQSRASLSHSSHSSYSSSKKSSSVHSIPSTANRPNRTKTRDSREKQNATRMNRMGQEKKWFTDEPDNAYPRNIQIKPMSTHMANQINQYKSTSSLIPPIREVEDEC</sequence>
<gene>
    <name evidence="31" type="primary">kcnma1</name>
</gene>
<dbReference type="FunFam" id="3.40.50.720:FF:000005">
    <property type="entry name" value="calcium-activated potassium channel subunit alpha-1 isoform X6"/>
    <property type="match status" value="1"/>
</dbReference>
<dbReference type="InterPro" id="IPR036291">
    <property type="entry name" value="NAD(P)-bd_dom_sf"/>
</dbReference>
<feature type="compositionally biased region" description="Low complexity" evidence="28">
    <location>
        <begin position="1091"/>
        <end position="1116"/>
    </location>
</feature>
<feature type="domain" description="RCK N-terminal" evidence="30">
    <location>
        <begin position="744"/>
        <end position="888"/>
    </location>
</feature>
<evidence type="ECO:0000256" key="11">
    <source>
        <dbReference type="ARBA" id="ARBA00022842"/>
    </source>
</evidence>
<evidence type="ECO:0000256" key="16">
    <source>
        <dbReference type="ARBA" id="ARBA00023136"/>
    </source>
</evidence>
<keyword evidence="16 29" id="KW-0472">Membrane</keyword>
<evidence type="ECO:0000256" key="3">
    <source>
        <dbReference type="ARBA" id="ARBA00018044"/>
    </source>
</evidence>
<dbReference type="EMBL" id="GU223610">
    <property type="protein sequence ID" value="ADD16626.1"/>
    <property type="molecule type" value="mRNA"/>
</dbReference>
<keyword evidence="15" id="KW-0406">Ion transport</keyword>
<dbReference type="Gene3D" id="3.40.50.720">
    <property type="entry name" value="NAD(P)-binding Rossmann-like Domain"/>
    <property type="match status" value="2"/>
</dbReference>
<evidence type="ECO:0000256" key="17">
    <source>
        <dbReference type="ARBA" id="ARBA00023303"/>
    </source>
</evidence>
<evidence type="ECO:0000256" key="5">
    <source>
        <dbReference type="ARBA" id="ARBA00022475"/>
    </source>
</evidence>
<keyword evidence="11" id="KW-0460">Magnesium</keyword>
<evidence type="ECO:0000256" key="26">
    <source>
        <dbReference type="ARBA" id="ARBA00033447"/>
    </source>
</evidence>
<protein>
    <recommendedName>
        <fullName evidence="3">Calcium-activated potassium channel subunit alpha-1</fullName>
    </recommendedName>
    <alternativeName>
        <fullName evidence="18">BK channel</fullName>
    </alternativeName>
    <alternativeName>
        <fullName evidence="22">BKCA alpha</fullName>
    </alternativeName>
    <alternativeName>
        <fullName evidence="20">Calcium-activated potassium channel, subfamily M subunit alpha-1</fullName>
    </alternativeName>
    <alternativeName>
        <fullName evidence="24">K(VCA)alpha</fullName>
    </alternativeName>
    <alternativeName>
        <fullName evidence="23">KCa1.1</fullName>
    </alternativeName>
    <alternativeName>
        <fullName evidence="25">Maxi K channel</fullName>
    </alternativeName>
    <alternativeName>
        <fullName evidence="19">Slo-alpha</fullName>
    </alternativeName>
    <alternativeName>
        <fullName evidence="21">Slo1</fullName>
    </alternativeName>
    <alternativeName>
        <fullName evidence="26">Slowpoke homolog</fullName>
    </alternativeName>
</protein>
<evidence type="ECO:0000256" key="25">
    <source>
        <dbReference type="ARBA" id="ARBA00031999"/>
    </source>
</evidence>
<evidence type="ECO:0000313" key="31">
    <source>
        <dbReference type="EMBL" id="ADD16626.1"/>
    </source>
</evidence>
<dbReference type="InterPro" id="IPR005821">
    <property type="entry name" value="Ion_trans_dom"/>
</dbReference>
<evidence type="ECO:0000256" key="4">
    <source>
        <dbReference type="ARBA" id="ARBA00022448"/>
    </source>
</evidence>
<keyword evidence="17 31" id="KW-0407">Ion channel</keyword>
<dbReference type="PANTHER" id="PTHR10027:SF40">
    <property type="entry name" value="CALCIUM-ACTIVATED POTASSIUM CHANNEL SUBUNIT ALPHA-1"/>
    <property type="match status" value="1"/>
</dbReference>
<keyword evidence="6" id="KW-0633">Potassium transport</keyword>
<accession>A0A1L1RVH2</accession>
<dbReference type="FunFam" id="3.40.50.720:FF:000098">
    <property type="entry name" value="calcium-activated potassium channel subunit alpha-1 isoform X3"/>
    <property type="match status" value="1"/>
</dbReference>
<dbReference type="SUPFAM" id="SSF81324">
    <property type="entry name" value="Voltage-gated potassium channels"/>
    <property type="match status" value="1"/>
</dbReference>
<feature type="transmembrane region" description="Helical" evidence="29">
    <location>
        <begin position="138"/>
        <end position="156"/>
    </location>
</feature>
<dbReference type="AlphaFoldDB" id="D3X740"/>
<evidence type="ECO:0000259" key="30">
    <source>
        <dbReference type="PROSITE" id="PS51201"/>
    </source>
</evidence>
<evidence type="ECO:0000256" key="20">
    <source>
        <dbReference type="ARBA" id="ARBA00030288"/>
    </source>
</evidence>
<dbReference type="Bgee" id="ENSGALG00000004980">
    <property type="expression patterns" value="Expressed in colon and 9 other cell types or tissues"/>
</dbReference>
<keyword evidence="7 29" id="KW-0812">Transmembrane</keyword>
<evidence type="ECO:0000256" key="15">
    <source>
        <dbReference type="ARBA" id="ARBA00023065"/>
    </source>
</evidence>
<dbReference type="SUPFAM" id="SSF51735">
    <property type="entry name" value="NAD(P)-binding Rossmann-fold domains"/>
    <property type="match status" value="1"/>
</dbReference>
<evidence type="ECO:0000256" key="19">
    <source>
        <dbReference type="ARBA" id="ARBA00029583"/>
    </source>
</evidence>
<reference evidence="31" key="1">
    <citation type="journal article" date="2010" name="Mol. Cell. Biol.">
        <title>Highly specific alternative splicing of transcripts encoding BK channels in the chicken's cochlea is a minor determinant of the tonotopic gradient.</title>
        <authorList>
            <person name="Miranda-Rottmann S."/>
            <person name="Kozlov A.S."/>
            <person name="Hudspeth A.J."/>
        </authorList>
    </citation>
    <scope>NUCLEOTIDE SEQUENCE</scope>
    <source>
        <tissue evidence="31">Cochlea</tissue>
    </source>
</reference>
<dbReference type="PANTHER" id="PTHR10027">
    <property type="entry name" value="CALCIUM-ACTIVATED POTASSIUM CHANNEL ALPHA CHAIN"/>
    <property type="match status" value="1"/>
</dbReference>
<dbReference type="Pfam" id="PF00520">
    <property type="entry name" value="Ion_trans"/>
    <property type="match status" value="1"/>
</dbReference>
<dbReference type="InterPro" id="IPR003929">
    <property type="entry name" value="K_chnl_BK_asu"/>
</dbReference>
<evidence type="ECO:0000256" key="14">
    <source>
        <dbReference type="ARBA" id="ARBA00022989"/>
    </source>
</evidence>
<dbReference type="InterPro" id="IPR048735">
    <property type="entry name" value="Slowpoke-like_C"/>
</dbReference>
<dbReference type="Pfam" id="PF22614">
    <property type="entry name" value="Slo-like_RCK"/>
    <property type="match status" value="2"/>
</dbReference>